<accession>A0A395IH24</accession>
<dbReference type="InterPro" id="IPR053204">
    <property type="entry name" value="Oxopyrrolidines_Biosynth-assoc"/>
</dbReference>
<dbReference type="AlphaFoldDB" id="A0A395IH24"/>
<dbReference type="Proteomes" id="UP000249056">
    <property type="component" value="Unassembled WGS sequence"/>
</dbReference>
<name>A0A395IH24_9HELO</name>
<dbReference type="PANTHER" id="PTHR38797:SF4">
    <property type="entry name" value="NUCLEAR PORE COMPLEX PROTEIN NUP85"/>
    <property type="match status" value="1"/>
</dbReference>
<keyword evidence="2" id="KW-1185">Reference proteome</keyword>
<gene>
    <name evidence="1" type="ORF">DID88_006949</name>
</gene>
<dbReference type="PANTHER" id="PTHR38797">
    <property type="entry name" value="NUCLEAR PORE COMPLEX PROTEIN NUP85-RELATED"/>
    <property type="match status" value="1"/>
</dbReference>
<sequence length="213" mass="24519">MHVKLASQVPYQRPEMDRLVDLFFELQKLPLFEGSGFGAATIEEWFQYDARAMHMASQTDQDQERVRFRNLSSFLARLVKAGFEDSEMLYAFITLQEALEYEFEAANASHVLASEYLVSMAAEWIIMAGEAFLLDVEDADGYASQGDLSWEGEPRFSLGRWQFWTRRFGFFAGCEMLTEETRNAAKLAAEKMKCIEEQECEAFSLYLDLVIDN</sequence>
<proteinExistence type="predicted"/>
<evidence type="ECO:0000313" key="2">
    <source>
        <dbReference type="Proteomes" id="UP000249056"/>
    </source>
</evidence>
<dbReference type="InterPro" id="IPR022085">
    <property type="entry name" value="OpdG"/>
</dbReference>
<dbReference type="Pfam" id="PF12311">
    <property type="entry name" value="DUF3632"/>
    <property type="match status" value="1"/>
</dbReference>
<reference evidence="1 2" key="1">
    <citation type="submission" date="2018-06" db="EMBL/GenBank/DDBJ databases">
        <title>Genome Sequence of the Brown Rot Fungal Pathogen Monilinia fructigena.</title>
        <authorList>
            <person name="Landi L."/>
            <person name="De Miccolis Angelini R.M."/>
            <person name="Pollastro S."/>
            <person name="Abate D."/>
            <person name="Faretra F."/>
            <person name="Romanazzi G."/>
        </authorList>
    </citation>
    <scope>NUCLEOTIDE SEQUENCE [LARGE SCALE GENOMIC DNA]</scope>
    <source>
        <strain evidence="1 2">Mfrg269</strain>
    </source>
</reference>
<evidence type="ECO:0000313" key="1">
    <source>
        <dbReference type="EMBL" id="RAL59234.1"/>
    </source>
</evidence>
<organism evidence="1 2">
    <name type="scientific">Monilinia fructigena</name>
    <dbReference type="NCBI Taxonomy" id="38457"/>
    <lineage>
        <taxon>Eukaryota</taxon>
        <taxon>Fungi</taxon>
        <taxon>Dikarya</taxon>
        <taxon>Ascomycota</taxon>
        <taxon>Pezizomycotina</taxon>
        <taxon>Leotiomycetes</taxon>
        <taxon>Helotiales</taxon>
        <taxon>Sclerotiniaceae</taxon>
        <taxon>Monilinia</taxon>
    </lineage>
</organism>
<dbReference type="OrthoDB" id="3350591at2759"/>
<protein>
    <submittedName>
        <fullName evidence="1">Uncharacterized protein</fullName>
    </submittedName>
</protein>
<comment type="caution">
    <text evidence="1">The sequence shown here is derived from an EMBL/GenBank/DDBJ whole genome shotgun (WGS) entry which is preliminary data.</text>
</comment>
<dbReference type="EMBL" id="QKRW01000056">
    <property type="protein sequence ID" value="RAL59234.1"/>
    <property type="molecule type" value="Genomic_DNA"/>
</dbReference>